<proteinExistence type="predicted"/>
<feature type="domain" description="RRM" evidence="2">
    <location>
        <begin position="14"/>
        <end position="101"/>
    </location>
</feature>
<keyword evidence="1" id="KW-0694">RNA-binding</keyword>
<dbReference type="PROSITE" id="PS50102">
    <property type="entry name" value="RRM"/>
    <property type="match status" value="1"/>
</dbReference>
<name>A0A814NWU7_9BILA</name>
<protein>
    <recommendedName>
        <fullName evidence="2">RRM domain-containing protein</fullName>
    </recommendedName>
</protein>
<dbReference type="GO" id="GO:0003723">
    <property type="term" value="F:RNA binding"/>
    <property type="evidence" value="ECO:0007669"/>
    <property type="project" value="UniProtKB-UniRule"/>
</dbReference>
<accession>A0A814NWU7</accession>
<dbReference type="InterPro" id="IPR012677">
    <property type="entry name" value="Nucleotide-bd_a/b_plait_sf"/>
</dbReference>
<evidence type="ECO:0000256" key="1">
    <source>
        <dbReference type="PROSITE-ProRule" id="PRU00176"/>
    </source>
</evidence>
<dbReference type="EMBL" id="CAJNOV010002322">
    <property type="protein sequence ID" value="CAF1099567.1"/>
    <property type="molecule type" value="Genomic_DNA"/>
</dbReference>
<sequence>MAADHDQVAEDFLNQIRVGHLPFGITTKEVAVFFERYGKIEKLFIKRRISRDSSVFLTHPYVFIVFEKSDSVDQVMTARPFFIDDCELFVRRCLPLTKKYPYEAFITVEKILLHTVSERDDEILPDEKSIFDYLTLTGGKIKYSERLDNKTVLVQFDDYDPVDICCLSRPHFINNQLVEIEKCSDEDQVRLQIEFQKKSQSISTAELSSTQITPEMDCQATYTVSPVPTLSIDDQITQIRLTHSDITNNLERQHEQLVASLSSEWEQTAKERIRLQRLTLDYKQEQERLAKENRKWQKLFSDSLLEKPQVQNEGETKLQEACRTTTIATEKYNELIKNTRQ</sequence>
<dbReference type="EMBL" id="CAJOBH010001676">
    <property type="protein sequence ID" value="CAF3867698.1"/>
    <property type="molecule type" value="Genomic_DNA"/>
</dbReference>
<dbReference type="Proteomes" id="UP000663855">
    <property type="component" value="Unassembled WGS sequence"/>
</dbReference>
<evidence type="ECO:0000259" key="2">
    <source>
        <dbReference type="PROSITE" id="PS50102"/>
    </source>
</evidence>
<evidence type="ECO:0000313" key="4">
    <source>
        <dbReference type="EMBL" id="CAF3867698.1"/>
    </source>
</evidence>
<dbReference type="Proteomes" id="UP000681967">
    <property type="component" value="Unassembled WGS sequence"/>
</dbReference>
<dbReference type="SUPFAM" id="SSF54928">
    <property type="entry name" value="RNA-binding domain, RBD"/>
    <property type="match status" value="1"/>
</dbReference>
<evidence type="ECO:0000313" key="3">
    <source>
        <dbReference type="EMBL" id="CAF1099567.1"/>
    </source>
</evidence>
<dbReference type="InterPro" id="IPR035979">
    <property type="entry name" value="RBD_domain_sf"/>
</dbReference>
<organism evidence="3 5">
    <name type="scientific">Rotaria magnacalcarata</name>
    <dbReference type="NCBI Taxonomy" id="392030"/>
    <lineage>
        <taxon>Eukaryota</taxon>
        <taxon>Metazoa</taxon>
        <taxon>Spiralia</taxon>
        <taxon>Gnathifera</taxon>
        <taxon>Rotifera</taxon>
        <taxon>Eurotatoria</taxon>
        <taxon>Bdelloidea</taxon>
        <taxon>Philodinida</taxon>
        <taxon>Philodinidae</taxon>
        <taxon>Rotaria</taxon>
    </lineage>
</organism>
<gene>
    <name evidence="4" type="ORF">BYL167_LOCUS6743</name>
    <name evidence="3" type="ORF">CJN711_LOCUS7085</name>
</gene>
<dbReference type="Pfam" id="PF00076">
    <property type="entry name" value="RRM_1"/>
    <property type="match status" value="1"/>
</dbReference>
<comment type="caution">
    <text evidence="3">The sequence shown here is derived from an EMBL/GenBank/DDBJ whole genome shotgun (WGS) entry which is preliminary data.</text>
</comment>
<dbReference type="CDD" id="cd00590">
    <property type="entry name" value="RRM_SF"/>
    <property type="match status" value="1"/>
</dbReference>
<dbReference type="InterPro" id="IPR000504">
    <property type="entry name" value="RRM_dom"/>
</dbReference>
<dbReference type="AlphaFoldDB" id="A0A814NWU7"/>
<reference evidence="3" key="1">
    <citation type="submission" date="2021-02" db="EMBL/GenBank/DDBJ databases">
        <authorList>
            <person name="Nowell W R."/>
        </authorList>
    </citation>
    <scope>NUCLEOTIDE SEQUENCE</scope>
</reference>
<dbReference type="Gene3D" id="3.30.70.330">
    <property type="match status" value="1"/>
</dbReference>
<dbReference type="SMART" id="SM00360">
    <property type="entry name" value="RRM"/>
    <property type="match status" value="1"/>
</dbReference>
<evidence type="ECO:0000313" key="5">
    <source>
        <dbReference type="Proteomes" id="UP000663855"/>
    </source>
</evidence>